<dbReference type="InterPro" id="IPR025665">
    <property type="entry name" value="Beta-barrel_OMP_2"/>
</dbReference>
<reference evidence="3 4" key="1">
    <citation type="submission" date="2023-09" db="EMBL/GenBank/DDBJ databases">
        <authorList>
            <person name="Rey-Velasco X."/>
        </authorList>
    </citation>
    <scope>NUCLEOTIDE SEQUENCE [LARGE SCALE GENOMIC DNA]</scope>
    <source>
        <strain evidence="3 4">F260</strain>
    </source>
</reference>
<dbReference type="Proteomes" id="UP001245285">
    <property type="component" value="Unassembled WGS sequence"/>
</dbReference>
<proteinExistence type="predicted"/>
<dbReference type="Gene3D" id="2.40.160.20">
    <property type="match status" value="1"/>
</dbReference>
<dbReference type="SUPFAM" id="SSF56925">
    <property type="entry name" value="OMPA-like"/>
    <property type="match status" value="1"/>
</dbReference>
<dbReference type="InterPro" id="IPR011250">
    <property type="entry name" value="OMP/PagP_B-barrel"/>
</dbReference>
<evidence type="ECO:0000313" key="4">
    <source>
        <dbReference type="Proteomes" id="UP001245285"/>
    </source>
</evidence>
<feature type="domain" description="Outer membrane protein beta-barrel" evidence="2">
    <location>
        <begin position="22"/>
        <end position="189"/>
    </location>
</feature>
<sequence length="207" mass="22930">MKMKKGFLLVAMVFLATTAVSAQEFLQFGIKGGVNFSTFTGDGIRGFEDPDMRTGFNLGLLAEIPLADKFSIQPEVLYSAQGFDLSDDEQDNIFDIDDNVEYQLDYISVPVLVKIYLVEGLSVQAGPSFNFKVNEEIDNAPLEDGGDTDVSDVSNVQDFEFGGVAGLEYKFNNGFFIQGRYNYGFSDLIEDYDVHNSVFQAGIGYLF</sequence>
<evidence type="ECO:0000259" key="2">
    <source>
        <dbReference type="Pfam" id="PF13568"/>
    </source>
</evidence>
<evidence type="ECO:0000256" key="1">
    <source>
        <dbReference type="SAM" id="SignalP"/>
    </source>
</evidence>
<feature type="signal peptide" evidence="1">
    <location>
        <begin position="1"/>
        <end position="22"/>
    </location>
</feature>
<name>A0ABU3CJL6_9FLAO</name>
<accession>A0ABU3CJL6</accession>
<keyword evidence="4" id="KW-1185">Reference proteome</keyword>
<dbReference type="Pfam" id="PF13568">
    <property type="entry name" value="OMP_b-brl_2"/>
    <property type="match status" value="1"/>
</dbReference>
<evidence type="ECO:0000313" key="3">
    <source>
        <dbReference type="EMBL" id="MDT0646544.1"/>
    </source>
</evidence>
<dbReference type="EMBL" id="JAVRHO010000008">
    <property type="protein sequence ID" value="MDT0646544.1"/>
    <property type="molecule type" value="Genomic_DNA"/>
</dbReference>
<feature type="chain" id="PRO_5045685750" evidence="1">
    <location>
        <begin position="23"/>
        <end position="207"/>
    </location>
</feature>
<gene>
    <name evidence="3" type="ORF">RM545_07570</name>
</gene>
<organism evidence="3 4">
    <name type="scientific">Autumnicola lenta</name>
    <dbReference type="NCBI Taxonomy" id="3075593"/>
    <lineage>
        <taxon>Bacteria</taxon>
        <taxon>Pseudomonadati</taxon>
        <taxon>Bacteroidota</taxon>
        <taxon>Flavobacteriia</taxon>
        <taxon>Flavobacteriales</taxon>
        <taxon>Flavobacteriaceae</taxon>
        <taxon>Autumnicola</taxon>
    </lineage>
</organism>
<comment type="caution">
    <text evidence="3">The sequence shown here is derived from an EMBL/GenBank/DDBJ whole genome shotgun (WGS) entry which is preliminary data.</text>
</comment>
<protein>
    <submittedName>
        <fullName evidence="3">Porin family protein</fullName>
    </submittedName>
</protein>
<keyword evidence="1" id="KW-0732">Signal</keyword>